<dbReference type="Proteomes" id="UP000591071">
    <property type="component" value="Unassembled WGS sequence"/>
</dbReference>
<dbReference type="PROSITE" id="PS50893">
    <property type="entry name" value="ABC_TRANSPORTER_2"/>
    <property type="match status" value="2"/>
</dbReference>
<dbReference type="FunFam" id="3.40.50.300:FF:000309">
    <property type="entry name" value="ABC transporter ATP-binding protein"/>
    <property type="match status" value="1"/>
</dbReference>
<feature type="domain" description="ABC transporter" evidence="6">
    <location>
        <begin position="323"/>
        <end position="535"/>
    </location>
</feature>
<dbReference type="SMART" id="SM00382">
    <property type="entry name" value="AAA"/>
    <property type="match status" value="2"/>
</dbReference>
<evidence type="ECO:0000256" key="4">
    <source>
        <dbReference type="SAM" id="Coils"/>
    </source>
</evidence>
<protein>
    <submittedName>
        <fullName evidence="7">ATP-binding cassette domain-containing protein</fullName>
    </submittedName>
</protein>
<evidence type="ECO:0000256" key="2">
    <source>
        <dbReference type="ARBA" id="ARBA00022741"/>
    </source>
</evidence>
<evidence type="ECO:0000313" key="7">
    <source>
        <dbReference type="EMBL" id="NME27027.1"/>
    </source>
</evidence>
<dbReference type="InterPro" id="IPR032781">
    <property type="entry name" value="ABC_tran_Xtn"/>
</dbReference>
<dbReference type="Pfam" id="PF12848">
    <property type="entry name" value="ABC_tran_Xtn"/>
    <property type="match status" value="1"/>
</dbReference>
<dbReference type="InterPro" id="IPR003593">
    <property type="entry name" value="AAA+_ATPase"/>
</dbReference>
<dbReference type="FunFam" id="3.40.50.300:FF:000011">
    <property type="entry name" value="Putative ABC transporter ATP-binding component"/>
    <property type="match status" value="1"/>
</dbReference>
<dbReference type="GO" id="GO:0003677">
    <property type="term" value="F:DNA binding"/>
    <property type="evidence" value="ECO:0007669"/>
    <property type="project" value="InterPro"/>
</dbReference>
<dbReference type="InterPro" id="IPR051309">
    <property type="entry name" value="ABCF_ATPase"/>
</dbReference>
<dbReference type="AlphaFoldDB" id="A0A848BVA8"/>
<dbReference type="InterPro" id="IPR027417">
    <property type="entry name" value="P-loop_NTPase"/>
</dbReference>
<organism evidence="7 8">
    <name type="scientific">Megasphaera hexanoica</name>
    <dbReference type="NCBI Taxonomy" id="1675036"/>
    <lineage>
        <taxon>Bacteria</taxon>
        <taxon>Bacillati</taxon>
        <taxon>Bacillota</taxon>
        <taxon>Negativicutes</taxon>
        <taxon>Veillonellales</taxon>
        <taxon>Veillonellaceae</taxon>
        <taxon>Megasphaera</taxon>
    </lineage>
</organism>
<dbReference type="Pfam" id="PF16326">
    <property type="entry name" value="ABC_tran_CTD"/>
    <property type="match status" value="1"/>
</dbReference>
<sequence>MGSIKVQKLEKSFGVRNIFHDVSFELRRGERLGLIGANGAGKSTLLKCLIGEEEYDGGTFVLSEGESVGYLQQDITYDDDITLRDTMTAAWQDVLRLEGQLKDVEKQMQSQPDNMELMNRYAHMQERFEWLGGFEYESMSRKIIQGLGFGEADMDRPVQSFSGGQKTRINLAKALVRRPDYLFLDEPTNHLDMDMLEWLEGYLLSYGGGILIVSHDRYFLDRVATGILELSHGTITKYKGNYTRYVEQSRARRKALENAYRKQQEHIHETEEYIRKYKAGIKAKQARGRQSQLDRLERIELAPEEATLHFHFAPAEGSGEKVLVLDNVCGGYGDRQLFDHLSLLLRRGESASLIGPNGTGKTTLLRMIMGEKEPDSGHITLGSRVRIGYFAQEHTELHGSWSVLEEIMNAFSYSEDEARNVLGRFLFTGDDVFKTIDSLSGGEQARLALLKLFLEGPNFLILDEPTNHLDIPTREILEQALLDFGGTYLVVSHDRYFLDKITGRTLVLENKKLKEFLGNYTYYREKEREAAELQAQEASEQGTGKTEEKQEEKRPSSQTAAQPVKAVDTPAVKKAPSYGTARKLEQIEMKIAELEATVKMYEFQLNQPENQTDPDKAMELTGLYECTQQKLDEAYDTWAELSEKE</sequence>
<reference evidence="7 8" key="1">
    <citation type="submission" date="2020-04" db="EMBL/GenBank/DDBJ databases">
        <authorList>
            <person name="Hitch T.C.A."/>
            <person name="Wylensek D."/>
            <person name="Clavel T."/>
        </authorList>
    </citation>
    <scope>NUCLEOTIDE SEQUENCE [LARGE SCALE GENOMIC DNA]</scope>
    <source>
        <strain evidence="7 8">Oil-RF-744-FAT-WT-6-1</strain>
    </source>
</reference>
<gene>
    <name evidence="7" type="ORF">HF872_00085</name>
</gene>
<dbReference type="SUPFAM" id="SSF52540">
    <property type="entry name" value="P-loop containing nucleoside triphosphate hydrolases"/>
    <property type="match status" value="2"/>
</dbReference>
<keyword evidence="4" id="KW-0175">Coiled coil</keyword>
<dbReference type="CDD" id="cd03221">
    <property type="entry name" value="ABCF_EF-3"/>
    <property type="match status" value="2"/>
</dbReference>
<feature type="region of interest" description="Disordered" evidence="5">
    <location>
        <begin position="531"/>
        <end position="577"/>
    </location>
</feature>
<dbReference type="Gene3D" id="1.10.287.380">
    <property type="entry name" value="Valyl-tRNA synthetase, C-terminal domain"/>
    <property type="match status" value="1"/>
</dbReference>
<dbReference type="GO" id="GO:0016887">
    <property type="term" value="F:ATP hydrolysis activity"/>
    <property type="evidence" value="ECO:0007669"/>
    <property type="project" value="InterPro"/>
</dbReference>
<dbReference type="Pfam" id="PF00005">
    <property type="entry name" value="ABC_tran"/>
    <property type="match status" value="2"/>
</dbReference>
<name>A0A848BVA8_9FIRM</name>
<evidence type="ECO:0000313" key="8">
    <source>
        <dbReference type="Proteomes" id="UP000591071"/>
    </source>
</evidence>
<dbReference type="PANTHER" id="PTHR42855:SF2">
    <property type="entry name" value="DRUG RESISTANCE ABC TRANSPORTER,ATP-BINDING PROTEIN"/>
    <property type="match status" value="1"/>
</dbReference>
<keyword evidence="1" id="KW-0677">Repeat</keyword>
<feature type="coiled-coil region" evidence="4">
    <location>
        <begin position="246"/>
        <end position="273"/>
    </location>
</feature>
<evidence type="ECO:0000256" key="1">
    <source>
        <dbReference type="ARBA" id="ARBA00022737"/>
    </source>
</evidence>
<keyword evidence="3 7" id="KW-0067">ATP-binding</keyword>
<accession>A0A848BVA8</accession>
<evidence type="ECO:0000256" key="5">
    <source>
        <dbReference type="SAM" id="MobiDB-lite"/>
    </source>
</evidence>
<evidence type="ECO:0000256" key="3">
    <source>
        <dbReference type="ARBA" id="ARBA00022840"/>
    </source>
</evidence>
<dbReference type="GO" id="GO:0005524">
    <property type="term" value="F:ATP binding"/>
    <property type="evidence" value="ECO:0007669"/>
    <property type="project" value="UniProtKB-KW"/>
</dbReference>
<keyword evidence="2" id="KW-0547">Nucleotide-binding</keyword>
<feature type="compositionally biased region" description="Low complexity" evidence="5">
    <location>
        <begin position="532"/>
        <end position="544"/>
    </location>
</feature>
<dbReference type="PANTHER" id="PTHR42855">
    <property type="entry name" value="ABC TRANSPORTER ATP-BINDING SUBUNIT"/>
    <property type="match status" value="1"/>
</dbReference>
<comment type="caution">
    <text evidence="7">The sequence shown here is derived from an EMBL/GenBank/DDBJ whole genome shotgun (WGS) entry which is preliminary data.</text>
</comment>
<dbReference type="InterPro" id="IPR017871">
    <property type="entry name" value="ABC_transporter-like_CS"/>
</dbReference>
<evidence type="ECO:0000259" key="6">
    <source>
        <dbReference type="PROSITE" id="PS50893"/>
    </source>
</evidence>
<dbReference type="InterPro" id="IPR037118">
    <property type="entry name" value="Val-tRNA_synth_C_sf"/>
</dbReference>
<dbReference type="InterPro" id="IPR003439">
    <property type="entry name" value="ABC_transporter-like_ATP-bd"/>
</dbReference>
<proteinExistence type="predicted"/>
<dbReference type="PROSITE" id="PS00211">
    <property type="entry name" value="ABC_TRANSPORTER_1"/>
    <property type="match status" value="2"/>
</dbReference>
<dbReference type="InterPro" id="IPR032524">
    <property type="entry name" value="ABC_tran_C"/>
</dbReference>
<dbReference type="EMBL" id="JABAFG010000001">
    <property type="protein sequence ID" value="NME27027.1"/>
    <property type="molecule type" value="Genomic_DNA"/>
</dbReference>
<dbReference type="RefSeq" id="WP_170086977.1">
    <property type="nucleotide sequence ID" value="NZ_JABAFG010000001.1"/>
</dbReference>
<dbReference type="Gene3D" id="3.40.50.300">
    <property type="entry name" value="P-loop containing nucleotide triphosphate hydrolases"/>
    <property type="match status" value="2"/>
</dbReference>
<feature type="compositionally biased region" description="Basic and acidic residues" evidence="5">
    <location>
        <begin position="545"/>
        <end position="555"/>
    </location>
</feature>
<feature type="domain" description="ABC transporter" evidence="6">
    <location>
        <begin position="4"/>
        <end position="257"/>
    </location>
</feature>